<dbReference type="Proteomes" id="UP000320799">
    <property type="component" value="Segment"/>
</dbReference>
<reference evidence="1 2" key="1">
    <citation type="submission" date="2019-06" db="EMBL/GenBank/DDBJ databases">
        <authorList>
            <person name="Kincaid V.D."/>
            <person name="Fuller A."/>
            <person name="Hodges K."/>
            <person name="Bansal M."/>
            <person name="Essig J."/>
            <person name="Johnson A."/>
        </authorList>
    </citation>
    <scope>NUCLEOTIDE SEQUENCE [LARGE SCALE GENOMIC DNA]</scope>
</reference>
<evidence type="ECO:0000313" key="1">
    <source>
        <dbReference type="EMBL" id="QDH83673.1"/>
    </source>
</evidence>
<dbReference type="RefSeq" id="YP_009903849.1">
    <property type="nucleotide sequence ID" value="NC_049849.1"/>
</dbReference>
<evidence type="ECO:0000313" key="2">
    <source>
        <dbReference type="Proteomes" id="UP000320799"/>
    </source>
</evidence>
<keyword evidence="2" id="KW-1185">Reference proteome</keyword>
<dbReference type="EMBL" id="MN094788">
    <property type="protein sequence ID" value="QDH83673.1"/>
    <property type="molecule type" value="Genomic_DNA"/>
</dbReference>
<organism evidence="1 2">
    <name type="scientific">Achromobacter phage Motura</name>
    <dbReference type="NCBI Taxonomy" id="2591403"/>
    <lineage>
        <taxon>Viruses</taxon>
        <taxon>Duplodnaviria</taxon>
        <taxon>Heunggongvirae</taxon>
        <taxon>Uroviricota</taxon>
        <taxon>Caudoviricetes</taxon>
        <taxon>Moturavirus</taxon>
        <taxon>Moturavirus motura</taxon>
    </lineage>
</organism>
<dbReference type="KEGG" id="vg:56136125"/>
<name>A0A514CT74_9CAUD</name>
<sequence length="111" mass="12515">MAQDYSWSKYTPVDNTGNNRSIFKSAYKNVRFALVPNRRITLDESQAANLPGLSHAEYGVWDFWEILLAYNGLQDPIQDVVAGMPFLLPTKASIISYLTRQQATNTTTLTI</sequence>
<protein>
    <submittedName>
        <fullName evidence="1">Uncharacterized protein</fullName>
    </submittedName>
</protein>
<accession>A0A514CT74</accession>
<dbReference type="GeneID" id="56136125"/>
<proteinExistence type="predicted"/>